<comment type="caution">
    <text evidence="2">The sequence shown here is derived from an EMBL/GenBank/DDBJ whole genome shotgun (WGS) entry which is preliminary data.</text>
</comment>
<organism evidence="2 3">
    <name type="scientific">Marasmius tenuissimus</name>
    <dbReference type="NCBI Taxonomy" id="585030"/>
    <lineage>
        <taxon>Eukaryota</taxon>
        <taxon>Fungi</taxon>
        <taxon>Dikarya</taxon>
        <taxon>Basidiomycota</taxon>
        <taxon>Agaricomycotina</taxon>
        <taxon>Agaricomycetes</taxon>
        <taxon>Agaricomycetidae</taxon>
        <taxon>Agaricales</taxon>
        <taxon>Marasmiineae</taxon>
        <taxon>Marasmiaceae</taxon>
        <taxon>Marasmius</taxon>
    </lineage>
</organism>
<accession>A0ABR2ZJ84</accession>
<name>A0ABR2ZJ84_9AGAR</name>
<gene>
    <name evidence="2" type="ORF">AAF712_011433</name>
</gene>
<reference evidence="2 3" key="1">
    <citation type="submission" date="2024-05" db="EMBL/GenBank/DDBJ databases">
        <title>A draft genome resource for the thread blight pathogen Marasmius tenuissimus strain MS-2.</title>
        <authorList>
            <person name="Yulfo-Soto G.E."/>
            <person name="Baruah I.K."/>
            <person name="Amoako-Attah I."/>
            <person name="Bukari Y."/>
            <person name="Meinhardt L.W."/>
            <person name="Bailey B.A."/>
            <person name="Cohen S.P."/>
        </authorList>
    </citation>
    <scope>NUCLEOTIDE SEQUENCE [LARGE SCALE GENOMIC DNA]</scope>
    <source>
        <strain evidence="2 3">MS-2</strain>
    </source>
</reference>
<feature type="compositionally biased region" description="Polar residues" evidence="1">
    <location>
        <begin position="277"/>
        <end position="287"/>
    </location>
</feature>
<keyword evidence="3" id="KW-1185">Reference proteome</keyword>
<dbReference type="EMBL" id="JBBXMP010000125">
    <property type="protein sequence ID" value="KAL0061716.1"/>
    <property type="molecule type" value="Genomic_DNA"/>
</dbReference>
<feature type="region of interest" description="Disordered" evidence="1">
    <location>
        <begin position="251"/>
        <end position="303"/>
    </location>
</feature>
<evidence type="ECO:0008006" key="4">
    <source>
        <dbReference type="Google" id="ProtNLM"/>
    </source>
</evidence>
<evidence type="ECO:0000256" key="1">
    <source>
        <dbReference type="SAM" id="MobiDB-lite"/>
    </source>
</evidence>
<dbReference type="Proteomes" id="UP001437256">
    <property type="component" value="Unassembled WGS sequence"/>
</dbReference>
<evidence type="ECO:0000313" key="3">
    <source>
        <dbReference type="Proteomes" id="UP001437256"/>
    </source>
</evidence>
<protein>
    <recommendedName>
        <fullName evidence="4">Gag protein</fullName>
    </recommendedName>
</protein>
<dbReference type="PANTHER" id="PTHR47481">
    <property type="match status" value="1"/>
</dbReference>
<feature type="compositionally biased region" description="Low complexity" evidence="1">
    <location>
        <begin position="257"/>
        <end position="274"/>
    </location>
</feature>
<dbReference type="PANTHER" id="PTHR47481:SF7">
    <property type="entry name" value="CCHC-TYPE DOMAIN-CONTAINING PROTEIN"/>
    <property type="match status" value="1"/>
</dbReference>
<sequence>MAAIQHQSSQPLTTMFDVKKYFSGRFDSTNFKQTYYSEMEAVCKTQGLYGHLTGQEPRPSMPLGTVTSPAGVTPVTHATVPPEKHAAWVKESLAWDKEDLQLMGIIQITTTKEVFNPIKDMNTEKAWEQLNLTYGEPTLSAIYGDFVKLVSFRLTTSHPQASIAKFKSYIEQLSEVGVVLPKLIKSLLLIATIPPEWDAASSKSLHDYVRDPEDEECITVLKVHDAIMVKYECQNPQLANRLSVVKCAGNREPSFSQQQPPQQQRQQQTNTRPTLAYHSSSSNANLQTRTRVRRRSSSSMVPVVVSTSTRVPAMPAVTTAVTIGLMVTPILRPTHLSSLLLLLSVLTP</sequence>
<proteinExistence type="predicted"/>
<evidence type="ECO:0000313" key="2">
    <source>
        <dbReference type="EMBL" id="KAL0061716.1"/>
    </source>
</evidence>